<dbReference type="Proteomes" id="UP000315908">
    <property type="component" value="Unassembled WGS sequence"/>
</dbReference>
<reference evidence="1 2" key="1">
    <citation type="journal article" date="2015" name="Stand. Genomic Sci.">
        <title>Genomic Encyclopedia of Bacterial and Archaeal Type Strains, Phase III: the genomes of soil and plant-associated and newly described type strains.</title>
        <authorList>
            <person name="Whitman W.B."/>
            <person name="Woyke T."/>
            <person name="Klenk H.P."/>
            <person name="Zhou Y."/>
            <person name="Lilburn T.G."/>
            <person name="Beck B.J."/>
            <person name="De Vos P."/>
            <person name="Vandamme P."/>
            <person name="Eisen J.A."/>
            <person name="Garrity G."/>
            <person name="Hugenholtz P."/>
            <person name="Kyrpides N.C."/>
        </authorList>
    </citation>
    <scope>NUCLEOTIDE SEQUENCE [LARGE SCALE GENOMIC DNA]</scope>
    <source>
        <strain evidence="1 2">CGMCC 1.6855</strain>
    </source>
</reference>
<evidence type="ECO:0000313" key="1">
    <source>
        <dbReference type="EMBL" id="TWI20010.1"/>
    </source>
</evidence>
<evidence type="ECO:0000313" key="2">
    <source>
        <dbReference type="Proteomes" id="UP000315908"/>
    </source>
</evidence>
<evidence type="ECO:0008006" key="3">
    <source>
        <dbReference type="Google" id="ProtNLM"/>
    </source>
</evidence>
<dbReference type="AlphaFoldDB" id="A0A562MJH1"/>
<proteinExistence type="predicted"/>
<dbReference type="EMBL" id="VLKR01000011">
    <property type="protein sequence ID" value="TWI20010.1"/>
    <property type="molecule type" value="Genomic_DNA"/>
</dbReference>
<sequence length="92" mass="10476">MNASTKSSSADPDFLAVKSLFESKIIKSMRLLEKQGPTKMAKALGLQYNSYLDKLNNPQKFTFAHIFKIAYLCDLDPDLIYKVIKNQTFKNP</sequence>
<gene>
    <name evidence="1" type="ORF">IQ31_02450</name>
</gene>
<organism evidence="1 2">
    <name type="scientific">Sphingobacterium siyangense</name>
    <dbReference type="NCBI Taxonomy" id="459529"/>
    <lineage>
        <taxon>Bacteria</taxon>
        <taxon>Pseudomonadati</taxon>
        <taxon>Bacteroidota</taxon>
        <taxon>Sphingobacteriia</taxon>
        <taxon>Sphingobacteriales</taxon>
        <taxon>Sphingobacteriaceae</taxon>
        <taxon>Sphingobacterium</taxon>
    </lineage>
</organism>
<accession>A0A562MJH1</accession>
<comment type="caution">
    <text evidence="1">The sequence shown here is derived from an EMBL/GenBank/DDBJ whole genome shotgun (WGS) entry which is preliminary data.</text>
</comment>
<name>A0A562MJH1_9SPHI</name>
<protein>
    <recommendedName>
        <fullName evidence="3">HTH cro/C1-type domain-containing protein</fullName>
    </recommendedName>
</protein>